<gene>
    <name evidence="3" type="ORF">MKJ03_10090</name>
</gene>
<dbReference type="EMBL" id="JALAYX010000002">
    <property type="protein sequence ID" value="MCJ8238680.1"/>
    <property type="molecule type" value="Genomic_DNA"/>
</dbReference>
<dbReference type="Proteomes" id="UP001522662">
    <property type="component" value="Unassembled WGS sequence"/>
</dbReference>
<dbReference type="Gene3D" id="1.10.443.10">
    <property type="entry name" value="Intergrase catalytic core"/>
    <property type="match status" value="1"/>
</dbReference>
<evidence type="ECO:0000313" key="3">
    <source>
        <dbReference type="EMBL" id="MCJ8238680.1"/>
    </source>
</evidence>
<name>A0ABT0CZX4_9HYPH</name>
<comment type="caution">
    <text evidence="3">The sequence shown here is derived from an EMBL/GenBank/DDBJ whole genome shotgun (WGS) entry which is preliminary data.</text>
</comment>
<feature type="compositionally biased region" description="Polar residues" evidence="2">
    <location>
        <begin position="14"/>
        <end position="25"/>
    </location>
</feature>
<accession>A0ABT0CZX4</accession>
<protein>
    <recommendedName>
        <fullName evidence="5">Tyr recombinase domain-containing protein</fullName>
    </recommendedName>
</protein>
<organism evidence="3 4">
    <name type="scientific">Peteryoungia algae</name>
    <dbReference type="NCBI Taxonomy" id="2919917"/>
    <lineage>
        <taxon>Bacteria</taxon>
        <taxon>Pseudomonadati</taxon>
        <taxon>Pseudomonadota</taxon>
        <taxon>Alphaproteobacteria</taxon>
        <taxon>Hyphomicrobiales</taxon>
        <taxon>Rhizobiaceae</taxon>
        <taxon>Peteryoungia</taxon>
    </lineage>
</organism>
<evidence type="ECO:0000256" key="1">
    <source>
        <dbReference type="ARBA" id="ARBA00023172"/>
    </source>
</evidence>
<keyword evidence="1" id="KW-0233">DNA recombination</keyword>
<keyword evidence="4" id="KW-1185">Reference proteome</keyword>
<sequence length="698" mass="77270">MRVAQDVHVTVSRPVTNQDGLSTPASGHLDAHRQGGPGPYLTRSGSVYIFQIRVPRDLAGNAKPSLIRISIGPCLHRRARIVADLLAARARLMFEERRAMALSNSDKEKDSPLNEGDLELATWLGQVKGELEVLSFFFRQPVAPITLEDQSKLAGIRDLVQISQQVEAKERGEPHSPIVVENAEALRRTAAAKFNVEDAPSTLPADAPSAPAKMASAPVLEEIKQTSQTAQPVEVESVASVAEVIEVSGQEPKLTPETAPAAIAKTTSLTGQADLPPAQSTARGVSRTEKIPLDKYGMPISLDKLDRRLVHRAPSDVPKLSVVAHQHIQSQIDENGECEDGDIKTARMRIQVFLDLIGDHPADRYSGVDLQAFVNLMAHWPKEQKRRLKNESAFETLERSKTNSYTPLAAKTLQDGYVAVVKSAIRSGMTKWGYLDPFAGVSLRYSKGHRPSKPSVPLSSQQLSRLFKEGVNSGYIDNALLPLLAHLTGRRLGLLTFLTGKDIRQKYENVWVASTDGVVEVDKVWKRVPVKTAESLNFFVLHDFLREIGFIEWATSKGDEYLFPDLVRLEDPAKSASSYMGRLFKKAGIEQGNREVFHSLRGGKIEEMRANKIDDRARVLQVGHSVGGDEHSKYGFSVLSEDNAFEIAFAPLSERVDYSMFNGLDFDKLALNRRQKGHRKPVVEKIETVRKRPAKKKL</sequence>
<dbReference type="InterPro" id="IPR013762">
    <property type="entry name" value="Integrase-like_cat_sf"/>
</dbReference>
<proteinExistence type="predicted"/>
<evidence type="ECO:0000256" key="2">
    <source>
        <dbReference type="SAM" id="MobiDB-lite"/>
    </source>
</evidence>
<dbReference type="RefSeq" id="WP_245136480.1">
    <property type="nucleotide sequence ID" value="NZ_CP128477.1"/>
</dbReference>
<dbReference type="InterPro" id="IPR011010">
    <property type="entry name" value="DNA_brk_join_enz"/>
</dbReference>
<evidence type="ECO:0008006" key="5">
    <source>
        <dbReference type="Google" id="ProtNLM"/>
    </source>
</evidence>
<reference evidence="3 4" key="1">
    <citation type="submission" date="2022-03" db="EMBL/GenBank/DDBJ databases">
        <title>Rhizobium SSM4.3 sp. nov., isolated from Sediment (Gouqi Island).</title>
        <authorList>
            <person name="Chen G."/>
        </authorList>
    </citation>
    <scope>NUCLEOTIDE SEQUENCE [LARGE SCALE GENOMIC DNA]</scope>
    <source>
        <strain evidence="3 4">SSM4.3</strain>
        <plasmid evidence="3">unnamed</plasmid>
    </source>
</reference>
<geneLocation type="plasmid" evidence="3">
    <name>unnamed</name>
</geneLocation>
<keyword evidence="3" id="KW-0614">Plasmid</keyword>
<dbReference type="SUPFAM" id="SSF56349">
    <property type="entry name" value="DNA breaking-rejoining enzymes"/>
    <property type="match status" value="1"/>
</dbReference>
<evidence type="ECO:0000313" key="4">
    <source>
        <dbReference type="Proteomes" id="UP001522662"/>
    </source>
</evidence>
<feature type="region of interest" description="Disordered" evidence="2">
    <location>
        <begin position="14"/>
        <end position="37"/>
    </location>
</feature>